<evidence type="ECO:0000259" key="14">
    <source>
        <dbReference type="PROSITE" id="PS50162"/>
    </source>
</evidence>
<dbReference type="InterPro" id="IPR004504">
    <property type="entry name" value="DNA_repair_RadA"/>
</dbReference>
<keyword evidence="2 11" id="KW-0547">Nucleotide-binding</keyword>
<sequence>MFTCAHCDAQHLKWSGRCTQCQKWGTLLEESSGRSAKASLSDVAAAELVGFGDATANATRFSCGVSEWDRVLEGGLVPGHVALLSGEPGIGKSTLIAHLASGFAPHGEVFYVAGEESPAQLKMRFERLKAPHAHIKLITDTHVEAVVAAAAAHRPALLMVDSIQSLSTFEHDGAAGGPTHLRAATAQLVALAKQTDIPVIIVGQVTKDGSVAGPKLLEHMVDTVLEFRGDTRHHYRLLRATKHRFGSTHEVGVFEMTQDGLVGIANPSDVFLDHHESAPGTAITCTLEGARAFLVEVQALVNPSSYGTPVRRANGFSTNRLQMLLAILEKHGKISFAGQDVFVNVVGGMTLREPSTDLAVCAALVSSRTEKALLEKTVLYGEVGLGGEVRTAPQEKRRAAEAKRLGFPNVVSAKDTPNVRALVERMRPQELPLRVAKLEISK</sequence>
<evidence type="ECO:0000256" key="11">
    <source>
        <dbReference type="HAMAP-Rule" id="MF_01498"/>
    </source>
</evidence>
<evidence type="ECO:0000256" key="6">
    <source>
        <dbReference type="ARBA" id="ARBA00022833"/>
    </source>
</evidence>
<evidence type="ECO:0000256" key="2">
    <source>
        <dbReference type="ARBA" id="ARBA00022741"/>
    </source>
</evidence>
<comment type="caution">
    <text evidence="15">The sequence shown here is derived from an EMBL/GenBank/DDBJ whole genome shotgun (WGS) entry which is preliminary data.</text>
</comment>
<dbReference type="GO" id="GO:0000725">
    <property type="term" value="P:recombinational repair"/>
    <property type="evidence" value="ECO:0007669"/>
    <property type="project" value="UniProtKB-UniRule"/>
</dbReference>
<dbReference type="SMART" id="SM00382">
    <property type="entry name" value="AAA"/>
    <property type="match status" value="1"/>
</dbReference>
<evidence type="ECO:0000256" key="8">
    <source>
        <dbReference type="ARBA" id="ARBA00023016"/>
    </source>
</evidence>
<evidence type="ECO:0000256" key="13">
    <source>
        <dbReference type="RuleBase" id="RU003555"/>
    </source>
</evidence>
<dbReference type="InterPro" id="IPR020588">
    <property type="entry name" value="RecA_ATP-bd"/>
</dbReference>
<keyword evidence="5" id="KW-0378">Hydrolase</keyword>
<evidence type="ECO:0000313" key="16">
    <source>
        <dbReference type="Proteomes" id="UP000177097"/>
    </source>
</evidence>
<evidence type="ECO:0000256" key="12">
    <source>
        <dbReference type="NCBIfam" id="TIGR00416"/>
    </source>
</evidence>
<comment type="caution">
    <text evidence="11">Lacks conserved residue(s) required for the propagation of feature annotation.</text>
</comment>
<comment type="domain">
    <text evidence="11">The middle region has homology to RecA with ATPase motifs including the RadA KNRFG motif, while the C-terminus is homologous to Lon protease.</text>
</comment>
<evidence type="ECO:0000256" key="1">
    <source>
        <dbReference type="ARBA" id="ARBA00022723"/>
    </source>
</evidence>
<keyword evidence="6 13" id="KW-0862">Zinc</keyword>
<keyword evidence="9 11" id="KW-0238">DNA-binding</keyword>
<organism evidence="15 16">
    <name type="scientific">Candidatus Uhrbacteria bacterium RIFCSPHIGHO2_02_FULL_53_13</name>
    <dbReference type="NCBI Taxonomy" id="1802389"/>
    <lineage>
        <taxon>Bacteria</taxon>
        <taxon>Candidatus Uhriibacteriota</taxon>
    </lineage>
</organism>
<evidence type="ECO:0000256" key="4">
    <source>
        <dbReference type="ARBA" id="ARBA00022771"/>
    </source>
</evidence>
<dbReference type="STRING" id="1802389.A3C17_03905"/>
<evidence type="ECO:0000256" key="9">
    <source>
        <dbReference type="ARBA" id="ARBA00023125"/>
    </source>
</evidence>
<dbReference type="GO" id="GO:0003684">
    <property type="term" value="F:damaged DNA binding"/>
    <property type="evidence" value="ECO:0007669"/>
    <property type="project" value="InterPro"/>
</dbReference>
<dbReference type="PROSITE" id="PS50162">
    <property type="entry name" value="RECA_2"/>
    <property type="match status" value="1"/>
</dbReference>
<dbReference type="GO" id="GO:0008270">
    <property type="term" value="F:zinc ion binding"/>
    <property type="evidence" value="ECO:0007669"/>
    <property type="project" value="UniProtKB-KW"/>
</dbReference>
<dbReference type="Gene3D" id="3.40.50.300">
    <property type="entry name" value="P-loop containing nucleotide triphosphate hydrolases"/>
    <property type="match status" value="1"/>
</dbReference>
<dbReference type="HAMAP" id="MF_01498">
    <property type="entry name" value="RadA_bact"/>
    <property type="match status" value="1"/>
</dbReference>
<gene>
    <name evidence="11" type="primary">radA</name>
    <name evidence="15" type="ORF">A3C17_03905</name>
</gene>
<dbReference type="GO" id="GO:0140664">
    <property type="term" value="F:ATP-dependent DNA damage sensor activity"/>
    <property type="evidence" value="ECO:0007669"/>
    <property type="project" value="InterPro"/>
</dbReference>
<dbReference type="GO" id="GO:0005524">
    <property type="term" value="F:ATP binding"/>
    <property type="evidence" value="ECO:0007669"/>
    <property type="project" value="UniProtKB-UniRule"/>
</dbReference>
<evidence type="ECO:0000256" key="5">
    <source>
        <dbReference type="ARBA" id="ARBA00022801"/>
    </source>
</evidence>
<dbReference type="InterPro" id="IPR020568">
    <property type="entry name" value="Ribosomal_Su5_D2-typ_SF"/>
</dbReference>
<dbReference type="SUPFAM" id="SSF52540">
    <property type="entry name" value="P-loop containing nucleoside triphosphate hydrolases"/>
    <property type="match status" value="1"/>
</dbReference>
<accession>A0A1F7TWW1</accession>
<dbReference type="EMBL" id="MGDX01000040">
    <property type="protein sequence ID" value="OGL69927.1"/>
    <property type="molecule type" value="Genomic_DNA"/>
</dbReference>
<dbReference type="Pfam" id="PF18073">
    <property type="entry name" value="Zn_ribbon_LapB"/>
    <property type="match status" value="1"/>
</dbReference>
<keyword evidence="8 11" id="KW-0346">Stress response</keyword>
<dbReference type="SUPFAM" id="SSF54211">
    <property type="entry name" value="Ribosomal protein S5 domain 2-like"/>
    <property type="match status" value="1"/>
</dbReference>
<feature type="domain" description="RecA family profile 1" evidence="14">
    <location>
        <begin position="57"/>
        <end position="205"/>
    </location>
</feature>
<comment type="function">
    <text evidence="11">Plays a role in repairing double-strand DNA breaks, probably involving stabilizing or processing branched DNA or blocked replication forks.</text>
</comment>
<protein>
    <recommendedName>
        <fullName evidence="11 12">DNA repair protein RadA</fullName>
    </recommendedName>
</protein>
<dbReference type="Gene3D" id="3.30.230.10">
    <property type="match status" value="1"/>
</dbReference>
<dbReference type="PANTHER" id="PTHR32472:SF10">
    <property type="entry name" value="DNA REPAIR PROTEIN RADA-LIKE PROTEIN"/>
    <property type="match status" value="1"/>
</dbReference>
<keyword evidence="10 11" id="KW-0234">DNA repair</keyword>
<dbReference type="InterPro" id="IPR003593">
    <property type="entry name" value="AAA+_ATPase"/>
</dbReference>
<keyword evidence="4 13" id="KW-0863">Zinc-finger</keyword>
<dbReference type="PRINTS" id="PR01874">
    <property type="entry name" value="DNAREPAIRADA"/>
</dbReference>
<name>A0A1F7TWW1_9BACT</name>
<dbReference type="Proteomes" id="UP000177097">
    <property type="component" value="Unassembled WGS sequence"/>
</dbReference>
<comment type="function">
    <text evidence="13">DNA-dependent ATPase involved in processing of recombination intermediates, plays a role in repairing DNA breaks. Stimulates the branch migration of RecA-mediated strand transfer reactions, allowing the 3' invading strand to extend heteroduplex DNA faster. Binds ssDNA in the presence of ADP but not other nucleotides, has ATPase activity that is stimulated by ssDNA and various branched DNA structures, but inhibited by SSB. Does not have RecA's homology-searching function.</text>
</comment>
<dbReference type="NCBIfam" id="TIGR00416">
    <property type="entry name" value="sms"/>
    <property type="match status" value="1"/>
</dbReference>
<comment type="similarity">
    <text evidence="11 13">Belongs to the RecA family. RadA subfamily.</text>
</comment>
<reference evidence="15 16" key="1">
    <citation type="journal article" date="2016" name="Nat. Commun.">
        <title>Thousands of microbial genomes shed light on interconnected biogeochemical processes in an aquifer system.</title>
        <authorList>
            <person name="Anantharaman K."/>
            <person name="Brown C.T."/>
            <person name="Hug L.A."/>
            <person name="Sharon I."/>
            <person name="Castelle C.J."/>
            <person name="Probst A.J."/>
            <person name="Thomas B.C."/>
            <person name="Singh A."/>
            <person name="Wilkins M.J."/>
            <person name="Karaoz U."/>
            <person name="Brodie E.L."/>
            <person name="Williams K.H."/>
            <person name="Hubbard S.S."/>
            <person name="Banfield J.F."/>
        </authorList>
    </citation>
    <scope>NUCLEOTIDE SEQUENCE [LARGE SCALE GENOMIC DNA]</scope>
</reference>
<evidence type="ECO:0000256" key="3">
    <source>
        <dbReference type="ARBA" id="ARBA00022763"/>
    </source>
</evidence>
<dbReference type="GO" id="GO:0016787">
    <property type="term" value="F:hydrolase activity"/>
    <property type="evidence" value="ECO:0007669"/>
    <property type="project" value="UniProtKB-KW"/>
</dbReference>
<feature type="region of interest" description="Lon-protease-like" evidence="11">
    <location>
        <begin position="340"/>
        <end position="442"/>
    </location>
</feature>
<evidence type="ECO:0000313" key="15">
    <source>
        <dbReference type="EMBL" id="OGL69927.1"/>
    </source>
</evidence>
<feature type="binding site" evidence="11">
    <location>
        <begin position="86"/>
        <end position="93"/>
    </location>
    <ligand>
        <name>ATP</name>
        <dbReference type="ChEBI" id="CHEBI:30616"/>
    </ligand>
</feature>
<dbReference type="InterPro" id="IPR014721">
    <property type="entry name" value="Ribsml_uS5_D2-typ_fold_subgr"/>
</dbReference>
<keyword evidence="3 11" id="KW-0227">DNA damage</keyword>
<keyword evidence="7 11" id="KW-0067">ATP-binding</keyword>
<dbReference type="InterPro" id="IPR041166">
    <property type="entry name" value="Rubredoxin_2"/>
</dbReference>
<dbReference type="AlphaFoldDB" id="A0A1F7TWW1"/>
<dbReference type="PANTHER" id="PTHR32472">
    <property type="entry name" value="DNA REPAIR PROTEIN RADA"/>
    <property type="match status" value="1"/>
</dbReference>
<evidence type="ECO:0000256" key="10">
    <source>
        <dbReference type="ARBA" id="ARBA00023204"/>
    </source>
</evidence>
<dbReference type="GO" id="GO:0005829">
    <property type="term" value="C:cytosol"/>
    <property type="evidence" value="ECO:0007669"/>
    <property type="project" value="TreeGrafter"/>
</dbReference>
<dbReference type="Pfam" id="PF13481">
    <property type="entry name" value="AAA_25"/>
    <property type="match status" value="1"/>
</dbReference>
<keyword evidence="1 11" id="KW-0479">Metal-binding</keyword>
<proteinExistence type="inferred from homology"/>
<dbReference type="InterPro" id="IPR027417">
    <property type="entry name" value="P-loop_NTPase"/>
</dbReference>
<evidence type="ECO:0000256" key="7">
    <source>
        <dbReference type="ARBA" id="ARBA00022840"/>
    </source>
</evidence>